<gene>
    <name evidence="1" type="ORF">F2A38_14535</name>
</gene>
<sequence length="80" mass="9016">MTLSAKTHLLVDSLVSHAREQQWAKRFDTRAYKDRETAGLDPEYQTKSWAIWGDVIIGMTMKAAQLAISKGTVAPSLHMR</sequence>
<reference evidence="1 2" key="1">
    <citation type="submission" date="2019-09" db="EMBL/GenBank/DDBJ databases">
        <authorList>
            <person name="Vacheron J."/>
            <person name="Dubost A."/>
            <person name="Prigent-Combaret C."/>
            <person name="Muller D."/>
        </authorList>
    </citation>
    <scope>NUCLEOTIDE SEQUENCE [LARGE SCALE GENOMIC DNA]</scope>
    <source>
        <strain evidence="1 2">JV497</strain>
    </source>
</reference>
<evidence type="ECO:0000313" key="2">
    <source>
        <dbReference type="Proteomes" id="UP000323924"/>
    </source>
</evidence>
<comment type="caution">
    <text evidence="1">The sequence shown here is derived from an EMBL/GenBank/DDBJ whole genome shotgun (WGS) entry which is preliminary data.</text>
</comment>
<accession>A0AB34C4Z0</accession>
<dbReference type="EMBL" id="VWPC01000012">
    <property type="protein sequence ID" value="KAA5841757.1"/>
    <property type="molecule type" value="Genomic_DNA"/>
</dbReference>
<name>A0AB34C4Z0_9PSED</name>
<evidence type="ECO:0000313" key="1">
    <source>
        <dbReference type="EMBL" id="KAA5841757.1"/>
    </source>
</evidence>
<dbReference type="Proteomes" id="UP000323924">
    <property type="component" value="Unassembled WGS sequence"/>
</dbReference>
<dbReference type="AlphaFoldDB" id="A0AB34C4Z0"/>
<protein>
    <submittedName>
        <fullName evidence="1">Uncharacterized protein</fullName>
    </submittedName>
</protein>
<organism evidence="1 2">
    <name type="scientific">Pseudomonas chlororaphis</name>
    <dbReference type="NCBI Taxonomy" id="587753"/>
    <lineage>
        <taxon>Bacteria</taxon>
        <taxon>Pseudomonadati</taxon>
        <taxon>Pseudomonadota</taxon>
        <taxon>Gammaproteobacteria</taxon>
        <taxon>Pseudomonadales</taxon>
        <taxon>Pseudomonadaceae</taxon>
        <taxon>Pseudomonas</taxon>
    </lineage>
</organism>
<proteinExistence type="predicted"/>